<keyword evidence="3" id="KW-1185">Reference proteome</keyword>
<dbReference type="Proteomes" id="UP000199452">
    <property type="component" value="Unassembled WGS sequence"/>
</dbReference>
<organism evidence="2 3">
    <name type="scientific">Williamwhitmania taraxaci</name>
    <dbReference type="NCBI Taxonomy" id="1640674"/>
    <lineage>
        <taxon>Bacteria</taxon>
        <taxon>Pseudomonadati</taxon>
        <taxon>Bacteroidota</taxon>
        <taxon>Bacteroidia</taxon>
        <taxon>Bacteroidales</taxon>
        <taxon>Williamwhitmaniaceae</taxon>
        <taxon>Williamwhitmania</taxon>
    </lineage>
</organism>
<reference evidence="2 3" key="1">
    <citation type="submission" date="2016-09" db="EMBL/GenBank/DDBJ databases">
        <authorList>
            <person name="Capua I."/>
            <person name="De Benedictis P."/>
            <person name="Joannis T."/>
            <person name="Lombin L.H."/>
            <person name="Cattoli G."/>
        </authorList>
    </citation>
    <scope>NUCLEOTIDE SEQUENCE [LARGE SCALE GENOMIC DNA]</scope>
    <source>
        <strain evidence="2 3">A7P-90m</strain>
    </source>
</reference>
<dbReference type="Gene3D" id="2.60.40.1120">
    <property type="entry name" value="Carboxypeptidase-like, regulatory domain"/>
    <property type="match status" value="1"/>
</dbReference>
<dbReference type="Pfam" id="PF13715">
    <property type="entry name" value="CarbopepD_reg_2"/>
    <property type="match status" value="1"/>
</dbReference>
<sequence length="123" mass="13046">MKNFSKIILLSLSLFISGNGIAENKDTRVAKETTTATVLVCSVAGSVIDEVTGEALAGVAVKVAGTDKVAYTDFDGKFSIANLCQGNYSFESSMISYINGESSNLSVTAGDKKEIKIKMKKSY</sequence>
<dbReference type="STRING" id="1640674.SAMN05216323_101334"/>
<dbReference type="InterPro" id="IPR008969">
    <property type="entry name" value="CarboxyPept-like_regulatory"/>
</dbReference>
<feature type="chain" id="PRO_5011614418" evidence="1">
    <location>
        <begin position="23"/>
        <end position="123"/>
    </location>
</feature>
<dbReference type="AlphaFoldDB" id="A0A1G6HUR6"/>
<gene>
    <name evidence="2" type="ORF">SAMN05216323_101334</name>
</gene>
<keyword evidence="1" id="KW-0732">Signal</keyword>
<proteinExistence type="predicted"/>
<dbReference type="SUPFAM" id="SSF49464">
    <property type="entry name" value="Carboxypeptidase regulatory domain-like"/>
    <property type="match status" value="1"/>
</dbReference>
<feature type="signal peptide" evidence="1">
    <location>
        <begin position="1"/>
        <end position="22"/>
    </location>
</feature>
<evidence type="ECO:0000313" key="3">
    <source>
        <dbReference type="Proteomes" id="UP000199452"/>
    </source>
</evidence>
<protein>
    <submittedName>
        <fullName evidence="2">CarboxypepD_reg-like domain-containing protein</fullName>
    </submittedName>
</protein>
<evidence type="ECO:0000313" key="2">
    <source>
        <dbReference type="EMBL" id="SDB97954.1"/>
    </source>
</evidence>
<name>A0A1G6HUR6_9BACT</name>
<dbReference type="EMBL" id="FMYP01000013">
    <property type="protein sequence ID" value="SDB97954.1"/>
    <property type="molecule type" value="Genomic_DNA"/>
</dbReference>
<accession>A0A1G6HUR6</accession>
<dbReference type="RefSeq" id="WP_170830006.1">
    <property type="nucleotide sequence ID" value="NZ_FMYP01000013.1"/>
</dbReference>
<evidence type="ECO:0000256" key="1">
    <source>
        <dbReference type="SAM" id="SignalP"/>
    </source>
</evidence>